<accession>A0ABV6YR42</accession>
<dbReference type="Gene3D" id="2.60.40.4070">
    <property type="match status" value="1"/>
</dbReference>
<dbReference type="InterPro" id="IPR026444">
    <property type="entry name" value="Secre_tail"/>
</dbReference>
<proteinExistence type="predicted"/>
<sequence>TTTTVVATGIQTVKFVSTQAKWSDWDTYGQMCFDIIAVEECPTGCSNLDLVNIGVPTSESGHNLVGWGPIEPATSGGHYGGIDNCRPIYAPEDNDDWATIDLNFGSDELASKCLTLYHLDGQAQDAFEVYLYQQGYPEQAQLIYTYSGDNLVSEVWRCTSIQVAGIGTQTLKLVSTEPKWSSWGTYGQMCFDIIRVDECPPVHDLVDVGNPTSEAGHNLQDWGPVEPATSGGNYGGIDDCRPVYAPEDNNRWATIDLDFGCCEGPKCLTMKHLEGLATDDAFEVYIYPPDTPRPATPVFTWDGDSQSVEYWMTSGVLVDVMGTKTVEFYSTEPEWSGWGTYGQMCFDILTVKPYTPVRDMVDIGKPATEAGHNLQGWGPVEPETSGGNYGGIDDCRAIYAPEDNDNWASLEMDFGFCPCDCMVLTLHHLDGIAKDGFEVYIYPVGSARPDTPDYVYVGNDITAEIWFETKVAVSATGMQVVEFVSTEDTWYGWDTWGQVCFDVIKVECGEPCPPTPLQDGSTAGIEPPEQLLPVGRFKSITPNPFGQSISISFALTQANMTKLTVFDTQGRVVKTLVNEFLSDREHTYTWDGVDASGQRLASGIYFVQMKVGNETAQSRKVLLIR</sequence>
<reference evidence="2 3" key="1">
    <citation type="submission" date="2024-09" db="EMBL/GenBank/DDBJ databases">
        <authorList>
            <person name="D'Angelo T."/>
        </authorList>
    </citation>
    <scope>NUCLEOTIDE SEQUENCE [LARGE SCALE GENOMIC DNA]</scope>
    <source>
        <strain evidence="2">SAG AM-311-F02</strain>
    </source>
</reference>
<evidence type="ECO:0000313" key="2">
    <source>
        <dbReference type="EMBL" id="MFC1800374.1"/>
    </source>
</evidence>
<organism evidence="2 3">
    <name type="scientific">Eiseniibacteriota bacterium</name>
    <dbReference type="NCBI Taxonomy" id="2212470"/>
    <lineage>
        <taxon>Bacteria</taxon>
        <taxon>Candidatus Eiseniibacteriota</taxon>
    </lineage>
</organism>
<comment type="caution">
    <text evidence="2">The sequence shown here is derived from an EMBL/GenBank/DDBJ whole genome shotgun (WGS) entry which is preliminary data.</text>
</comment>
<feature type="non-terminal residue" evidence="2">
    <location>
        <position position="1"/>
    </location>
</feature>
<dbReference type="Proteomes" id="UP001594288">
    <property type="component" value="Unassembled WGS sequence"/>
</dbReference>
<dbReference type="InterPro" id="IPR025965">
    <property type="entry name" value="FlgD/Vpr_Ig-like"/>
</dbReference>
<name>A0ABV6YR42_UNCEI</name>
<dbReference type="NCBIfam" id="TIGR04183">
    <property type="entry name" value="Por_Secre_tail"/>
    <property type="match status" value="1"/>
</dbReference>
<dbReference type="EMBL" id="JBHPEI010000137">
    <property type="protein sequence ID" value="MFC1800374.1"/>
    <property type="molecule type" value="Genomic_DNA"/>
</dbReference>
<dbReference type="Pfam" id="PF13860">
    <property type="entry name" value="FlgD_ig"/>
    <property type="match status" value="1"/>
</dbReference>
<gene>
    <name evidence="2" type="ORF">ACFL2Z_05680</name>
</gene>
<evidence type="ECO:0000313" key="3">
    <source>
        <dbReference type="Proteomes" id="UP001594288"/>
    </source>
</evidence>
<evidence type="ECO:0000259" key="1">
    <source>
        <dbReference type="Pfam" id="PF13860"/>
    </source>
</evidence>
<feature type="domain" description="FlgD/Vpr Ig-like" evidence="1">
    <location>
        <begin position="547"/>
        <end position="611"/>
    </location>
</feature>
<keyword evidence="3" id="KW-1185">Reference proteome</keyword>
<protein>
    <submittedName>
        <fullName evidence="2">FlgD immunoglobulin-like domain containing protein</fullName>
    </submittedName>
</protein>